<reference evidence="3 4" key="1">
    <citation type="submission" date="2021-02" db="EMBL/GenBank/DDBJ databases">
        <title>Variation within the Batrachochytrium salamandrivorans European outbreak.</title>
        <authorList>
            <person name="Kelly M."/>
            <person name="Pasmans F."/>
            <person name="Shea T.P."/>
            <person name="Munoz J.F."/>
            <person name="Carranza S."/>
            <person name="Cuomo C.A."/>
            <person name="Martel A."/>
        </authorList>
    </citation>
    <scope>NUCLEOTIDE SEQUENCE [LARGE SCALE GENOMIC DNA]</scope>
    <source>
        <strain evidence="3 4">AMFP18/2</strain>
    </source>
</reference>
<dbReference type="InterPro" id="IPR037516">
    <property type="entry name" value="Tripartite_DENN"/>
</dbReference>
<dbReference type="InterPro" id="IPR052809">
    <property type="entry name" value="Actin_polarity_regulatory"/>
</dbReference>
<keyword evidence="4" id="KW-1185">Reference proteome</keyword>
<evidence type="ECO:0000256" key="1">
    <source>
        <dbReference type="SAM" id="MobiDB-lite"/>
    </source>
</evidence>
<name>A0ABQ8F6G9_9FUNG</name>
<dbReference type="PROSITE" id="PS50211">
    <property type="entry name" value="DENN"/>
    <property type="match status" value="1"/>
</dbReference>
<accession>A0ABQ8F6G9</accession>
<dbReference type="PANTHER" id="PTHR28245:SF1">
    <property type="entry name" value="ARF3-INTERACTING PROTEIN 1"/>
    <property type="match status" value="1"/>
</dbReference>
<feature type="region of interest" description="Disordered" evidence="1">
    <location>
        <begin position="798"/>
        <end position="922"/>
    </location>
</feature>
<dbReference type="Pfam" id="PF08616">
    <property type="entry name" value="SPA"/>
    <property type="match status" value="1"/>
</dbReference>
<comment type="caution">
    <text evidence="3">The sequence shown here is derived from an EMBL/GenBank/DDBJ whole genome shotgun (WGS) entry which is preliminary data.</text>
</comment>
<evidence type="ECO:0000313" key="4">
    <source>
        <dbReference type="Proteomes" id="UP001648503"/>
    </source>
</evidence>
<dbReference type="Proteomes" id="UP001648503">
    <property type="component" value="Unassembled WGS sequence"/>
</dbReference>
<organism evidence="3 4">
    <name type="scientific">Batrachochytrium salamandrivorans</name>
    <dbReference type="NCBI Taxonomy" id="1357716"/>
    <lineage>
        <taxon>Eukaryota</taxon>
        <taxon>Fungi</taxon>
        <taxon>Fungi incertae sedis</taxon>
        <taxon>Chytridiomycota</taxon>
        <taxon>Chytridiomycota incertae sedis</taxon>
        <taxon>Chytridiomycetes</taxon>
        <taxon>Rhizophydiales</taxon>
        <taxon>Rhizophydiales incertae sedis</taxon>
        <taxon>Batrachochytrium</taxon>
    </lineage>
</organism>
<dbReference type="PANTHER" id="PTHR28245">
    <property type="entry name" value="ARF3-INTERACTING PROTEIN 1"/>
    <property type="match status" value="1"/>
</dbReference>
<evidence type="ECO:0000259" key="2">
    <source>
        <dbReference type="PROSITE" id="PS50211"/>
    </source>
</evidence>
<gene>
    <name evidence="3" type="ORF">BASA50_008739</name>
</gene>
<dbReference type="InterPro" id="IPR012860">
    <property type="entry name" value="Afi1_N"/>
</dbReference>
<feature type="domain" description="UDENN" evidence="2">
    <location>
        <begin position="15"/>
        <end position="631"/>
    </location>
</feature>
<dbReference type="EMBL" id="JAFCIX010000410">
    <property type="protein sequence ID" value="KAH6591384.1"/>
    <property type="molecule type" value="Genomic_DNA"/>
</dbReference>
<dbReference type="Pfam" id="PF07792">
    <property type="entry name" value="Afi1"/>
    <property type="match status" value="1"/>
</dbReference>
<proteinExistence type="predicted"/>
<feature type="compositionally biased region" description="Acidic residues" evidence="1">
    <location>
        <begin position="798"/>
        <end position="807"/>
    </location>
</feature>
<evidence type="ECO:0000313" key="3">
    <source>
        <dbReference type="EMBL" id="KAH6591384.1"/>
    </source>
</evidence>
<sequence>MSTANYSPRISPLAEFVLLAEFDIDKGSSLSCQYPVPTGADPATLAEWMLPDGAHLRQEDCSYFILNRTTPGKIVPNESISLEQLQSHPLEVRIQAIAYTKPQKVWRLSYEHGETIVALRTGSHIVVIDPDLNERVWSVSYSSCEYWDELTVCFRKLNPPLVLRFRSADDRVYFMRFVHESAQVLPTHRVTQEDLPPLPTLEEPLLYVINMVSMKIISGARRSARVKAMAIASRHPWVHVFKPLLVLALDKYFISPSEKVISDLFSVLNGVDARSIPILTLPERKVLRTLLRNNIPHHGANFEQTAMLLKHYDPTDEPLELLDYIVDPAIIVNFNGHALPVKVPLASLPSEFGDFSFIKLLSIFGAPGLSNPQLPLKWRNELPYCWHPHLDCGALTHPLIVLIFALLTEKRVLFLGYGKPSSEVSSCVLACTAIASGGGLIPDAISRSFPYVGLASVDMLLKVPGYIAGVTNPVFEEQAAWWDVLCNLNTGKITISPRLISNENSSDVVKDRSFDSAQAVSEEDGMLVQEILVGLQKNIDEMHLRQLVYNFVERFIQVCTPPLDINISAGGKGTSVPGLTRTPQVMPSISGSIVAPVPRIPMQWRARAEAWQGTQSIKNLCQSRRYMARKTMFPQYDIKSTLTEMTSAPSLLPAAVTGVGSAATTTPNSATDRVVSNFCIMDYLVQEASDDELVEILSYLPTTDGSCLPFSIGLFHERPEVRAAAAHIIQRLFLQKIGEQYINPYVKLAVARLLQNTFSTDLETFGMHESAHTTAQSVSATFGEEGEMVYLDEDVIDEGGFDSEDSDPDLHGSESANDTHSSSMGLAMSLSSSSRRTSNGPHSNTLRDGNGGGEAEGWPAATRQPRGRRQRSTGGGGTDTISTSASTHALGTESGELPLTESSSASHRSTPDRRATTGNGSV</sequence>
<protein>
    <recommendedName>
        <fullName evidence="2">UDENN domain-containing protein</fullName>
    </recommendedName>
</protein>
<feature type="compositionally biased region" description="Low complexity" evidence="1">
    <location>
        <begin position="820"/>
        <end position="843"/>
    </location>
</feature>